<reference evidence="1 2" key="1">
    <citation type="submission" date="2019-06" db="EMBL/GenBank/DDBJ databases">
        <title>Genome Sequence of the Brown Rot Fungal Pathogen Monilinia laxa.</title>
        <authorList>
            <person name="De Miccolis Angelini R.M."/>
            <person name="Landi L."/>
            <person name="Abate D."/>
            <person name="Pollastro S."/>
            <person name="Romanazzi G."/>
            <person name="Faretra F."/>
        </authorList>
    </citation>
    <scope>NUCLEOTIDE SEQUENCE [LARGE SCALE GENOMIC DNA]</scope>
    <source>
        <strain evidence="1 2">Mlax316</strain>
    </source>
</reference>
<organism evidence="1 2">
    <name type="scientific">Monilinia laxa</name>
    <name type="common">Brown rot fungus</name>
    <name type="synonym">Sclerotinia laxa</name>
    <dbReference type="NCBI Taxonomy" id="61186"/>
    <lineage>
        <taxon>Eukaryota</taxon>
        <taxon>Fungi</taxon>
        <taxon>Dikarya</taxon>
        <taxon>Ascomycota</taxon>
        <taxon>Pezizomycotina</taxon>
        <taxon>Leotiomycetes</taxon>
        <taxon>Helotiales</taxon>
        <taxon>Sclerotiniaceae</taxon>
        <taxon>Monilinia</taxon>
    </lineage>
</organism>
<accession>A0A5N6JVN4</accession>
<comment type="caution">
    <text evidence="1">The sequence shown here is derived from an EMBL/GenBank/DDBJ whole genome shotgun (WGS) entry which is preliminary data.</text>
</comment>
<dbReference type="EMBL" id="VIGI01000013">
    <property type="protein sequence ID" value="KAB8292481.1"/>
    <property type="molecule type" value="Genomic_DNA"/>
</dbReference>
<proteinExistence type="predicted"/>
<gene>
    <name evidence="1" type="ORF">EYC80_008195</name>
</gene>
<keyword evidence="2" id="KW-1185">Reference proteome</keyword>
<protein>
    <submittedName>
        <fullName evidence="1">Uncharacterized protein</fullName>
    </submittedName>
</protein>
<dbReference type="AlphaFoldDB" id="A0A5N6JVN4"/>
<evidence type="ECO:0000313" key="1">
    <source>
        <dbReference type="EMBL" id="KAB8292481.1"/>
    </source>
</evidence>
<evidence type="ECO:0000313" key="2">
    <source>
        <dbReference type="Proteomes" id="UP000326757"/>
    </source>
</evidence>
<sequence length="84" mass="9465">MISDKKVLSFWRVGIANLGNRRLYAGCVSASIRKYQEILCRVNCRSTIFAPVYHYPISILQIYVQGSIIFTLPSDNAPWVSASP</sequence>
<dbReference type="Proteomes" id="UP000326757">
    <property type="component" value="Unassembled WGS sequence"/>
</dbReference>
<name>A0A5N6JVN4_MONLA</name>